<dbReference type="Pfam" id="PF00300">
    <property type="entry name" value="His_Phos_1"/>
    <property type="match status" value="1"/>
</dbReference>
<feature type="binding site" evidence="5">
    <location>
        <position position="62"/>
    </location>
    <ligand>
        <name>substrate</name>
    </ligand>
</feature>
<feature type="binding site" evidence="5">
    <location>
        <position position="100"/>
    </location>
    <ligand>
        <name>substrate</name>
    </ligand>
</feature>
<feature type="active site" description="Proton donor/acceptor" evidence="4">
    <location>
        <position position="89"/>
    </location>
</feature>
<feature type="binding site" evidence="5">
    <location>
        <begin position="159"/>
        <end position="160"/>
    </location>
    <ligand>
        <name>substrate</name>
    </ligand>
</feature>
<dbReference type="EMBL" id="JALJOR010000009">
    <property type="protein sequence ID" value="KAK9811256.1"/>
    <property type="molecule type" value="Genomic_DNA"/>
</dbReference>
<dbReference type="SMART" id="SM00855">
    <property type="entry name" value="PGAM"/>
    <property type="match status" value="1"/>
</dbReference>
<evidence type="ECO:0000256" key="7">
    <source>
        <dbReference type="RuleBase" id="RU004511"/>
    </source>
</evidence>
<feature type="binding site" evidence="5">
    <location>
        <begin position="10"/>
        <end position="17"/>
    </location>
    <ligand>
        <name>substrate</name>
    </ligand>
</feature>
<evidence type="ECO:0000313" key="9">
    <source>
        <dbReference type="EMBL" id="KAK9811256.1"/>
    </source>
</evidence>
<dbReference type="Gene3D" id="3.40.50.1240">
    <property type="entry name" value="Phosphoglycerate mutase-like"/>
    <property type="match status" value="1"/>
</dbReference>
<dbReference type="SUPFAM" id="SSF51735">
    <property type="entry name" value="NAD(P)-binding Rossmann-fold domains"/>
    <property type="match status" value="1"/>
</dbReference>
<dbReference type="PROSITE" id="PS00175">
    <property type="entry name" value="PG_MUTASE"/>
    <property type="match status" value="1"/>
</dbReference>
<dbReference type="InterPro" id="IPR013078">
    <property type="entry name" value="His_Pase_superF_clade-1"/>
</dbReference>
<dbReference type="InterPro" id="IPR028939">
    <property type="entry name" value="P5C_Rdtase_cat_N"/>
</dbReference>
<comment type="catalytic activity">
    <reaction evidence="7">
        <text>(2R)-2-phosphoglycerate = (2R)-3-phosphoglycerate</text>
        <dbReference type="Rhea" id="RHEA:15901"/>
        <dbReference type="ChEBI" id="CHEBI:58272"/>
        <dbReference type="ChEBI" id="CHEBI:58289"/>
        <dbReference type="EC" id="5.4.2.11"/>
    </reaction>
</comment>
<dbReference type="Proteomes" id="UP001489004">
    <property type="component" value="Unassembled WGS sequence"/>
</dbReference>
<keyword evidence="3 7" id="KW-0413">Isomerase</keyword>
<sequence length="386" mass="42609">MSQHRVVLIRHGESVWNQENRFTGWTDVELSEHGKKEAVQAGQLLAAEEFSFDEAYTSELKRAQHTLQLVVEQLPQKHVTVHHSWQLNERHYGDLQGKNKKETAKEVGEEQVQEWRRGYDLLPHTESLADTVKRVVPYWTDVIAPQIRAGKHVLVAAHGNSLRALAKFLDDISDEDIPDLNIPTGLPLIYELDGDLKAVRHYYIGTKKAMEKKLAFVGSGHACLELARGFIDAEVALADELEYASVGDEHAQQGFQQLGMKTAECTDAVVASSDIIFLTAPSPKELLATLTQLQSAAKQGKILIPVSTEELPMQELEEVAESSQGAAHVVLAILRNKGQDTDECAVTLHGGKHTSEEEVNVVLTLLEAAGHRVLRRPGVVPGNEAA</sequence>
<dbReference type="GO" id="GO:0006096">
    <property type="term" value="P:glycolytic process"/>
    <property type="evidence" value="ECO:0007669"/>
    <property type="project" value="UniProtKB-KW"/>
</dbReference>
<feature type="binding site" evidence="5">
    <location>
        <begin position="23"/>
        <end position="24"/>
    </location>
    <ligand>
        <name>substrate</name>
    </ligand>
</feature>
<dbReference type="Pfam" id="PF03807">
    <property type="entry name" value="F420_oxidored"/>
    <property type="match status" value="1"/>
</dbReference>
<keyword evidence="2 7" id="KW-0324">Glycolysis</keyword>
<feature type="binding site" evidence="5">
    <location>
        <begin position="89"/>
        <end position="92"/>
    </location>
    <ligand>
        <name>substrate</name>
    </ligand>
</feature>
<feature type="domain" description="Pyrroline-5-carboxylate reductase catalytic N-terminal" evidence="8">
    <location>
        <begin position="213"/>
        <end position="306"/>
    </location>
</feature>
<feature type="binding site" evidence="5">
    <location>
        <begin position="116"/>
        <end position="117"/>
    </location>
    <ligand>
        <name>substrate</name>
    </ligand>
</feature>
<dbReference type="InterPro" id="IPR029033">
    <property type="entry name" value="His_PPase_superfam"/>
</dbReference>
<evidence type="ECO:0000256" key="2">
    <source>
        <dbReference type="ARBA" id="ARBA00023152"/>
    </source>
</evidence>
<comment type="similarity">
    <text evidence="1 7">Belongs to the phosphoglycerate mutase family. BPG-dependent PGAM subfamily.</text>
</comment>
<dbReference type="NCBIfam" id="TIGR01258">
    <property type="entry name" value="pgm_1"/>
    <property type="match status" value="2"/>
</dbReference>
<feature type="site" description="Transition state stabilizer" evidence="6">
    <location>
        <position position="158"/>
    </location>
</feature>
<feature type="active site" description="Tele-phosphohistidine intermediate" evidence="4">
    <location>
        <position position="11"/>
    </location>
</feature>
<organism evidence="9 10">
    <name type="scientific">[Myrmecia] bisecta</name>
    <dbReference type="NCBI Taxonomy" id="41462"/>
    <lineage>
        <taxon>Eukaryota</taxon>
        <taxon>Viridiplantae</taxon>
        <taxon>Chlorophyta</taxon>
        <taxon>core chlorophytes</taxon>
        <taxon>Trebouxiophyceae</taxon>
        <taxon>Trebouxiales</taxon>
        <taxon>Trebouxiaceae</taxon>
        <taxon>Myrmecia</taxon>
    </lineage>
</organism>
<name>A0AAW1PCW7_9CHLO</name>
<dbReference type="InterPro" id="IPR036291">
    <property type="entry name" value="NAD(P)-bd_dom_sf"/>
</dbReference>
<dbReference type="Gene3D" id="3.40.50.720">
    <property type="entry name" value="NAD(P)-binding Rossmann-like Domain"/>
    <property type="match status" value="1"/>
</dbReference>
<dbReference type="SUPFAM" id="SSF53254">
    <property type="entry name" value="Phosphoglycerate mutase-like"/>
    <property type="match status" value="1"/>
</dbReference>
<proteinExistence type="inferred from homology"/>
<evidence type="ECO:0000256" key="1">
    <source>
        <dbReference type="ARBA" id="ARBA00006717"/>
    </source>
</evidence>
<dbReference type="InterPro" id="IPR001345">
    <property type="entry name" value="PG/BPGM_mutase_AS"/>
</dbReference>
<accession>A0AAW1PCW7</accession>
<dbReference type="GO" id="GO:0004619">
    <property type="term" value="F:phosphoglycerate mutase activity"/>
    <property type="evidence" value="ECO:0007669"/>
    <property type="project" value="UniProtKB-EC"/>
</dbReference>
<evidence type="ECO:0000256" key="5">
    <source>
        <dbReference type="PIRSR" id="PIRSR613078-2"/>
    </source>
</evidence>
<comment type="caution">
    <text evidence="9">The sequence shown here is derived from an EMBL/GenBank/DDBJ whole genome shotgun (WGS) entry which is preliminary data.</text>
</comment>
<dbReference type="CDD" id="cd07067">
    <property type="entry name" value="HP_PGM_like"/>
    <property type="match status" value="1"/>
</dbReference>
<evidence type="ECO:0000256" key="6">
    <source>
        <dbReference type="PIRSR" id="PIRSR613078-3"/>
    </source>
</evidence>
<keyword evidence="10" id="KW-1185">Reference proteome</keyword>
<evidence type="ECO:0000313" key="10">
    <source>
        <dbReference type="Proteomes" id="UP001489004"/>
    </source>
</evidence>
<evidence type="ECO:0000256" key="4">
    <source>
        <dbReference type="PIRSR" id="PIRSR613078-1"/>
    </source>
</evidence>
<protein>
    <recommendedName>
        <fullName evidence="7">Phosphoglycerate mutase</fullName>
        <ecNumber evidence="7">5.4.2.11</ecNumber>
    </recommendedName>
</protein>
<reference evidence="9 10" key="1">
    <citation type="journal article" date="2024" name="Nat. Commun.">
        <title>Phylogenomics reveals the evolutionary origins of lichenization in chlorophyte algae.</title>
        <authorList>
            <person name="Puginier C."/>
            <person name="Libourel C."/>
            <person name="Otte J."/>
            <person name="Skaloud P."/>
            <person name="Haon M."/>
            <person name="Grisel S."/>
            <person name="Petersen M."/>
            <person name="Berrin J.G."/>
            <person name="Delaux P.M."/>
            <person name="Dal Grande F."/>
            <person name="Keller J."/>
        </authorList>
    </citation>
    <scope>NUCLEOTIDE SEQUENCE [LARGE SCALE GENOMIC DNA]</scope>
    <source>
        <strain evidence="9 10">SAG 2043</strain>
    </source>
</reference>
<dbReference type="HAMAP" id="MF_01039">
    <property type="entry name" value="PGAM_GpmA"/>
    <property type="match status" value="1"/>
</dbReference>
<dbReference type="PANTHER" id="PTHR11931">
    <property type="entry name" value="PHOSPHOGLYCERATE MUTASE"/>
    <property type="match status" value="1"/>
</dbReference>
<dbReference type="AlphaFoldDB" id="A0AAW1PCW7"/>
<evidence type="ECO:0000256" key="3">
    <source>
        <dbReference type="ARBA" id="ARBA00023235"/>
    </source>
</evidence>
<dbReference type="InterPro" id="IPR005952">
    <property type="entry name" value="Phosphogly_mut1"/>
</dbReference>
<dbReference type="EC" id="5.4.2.11" evidence="7"/>
<gene>
    <name evidence="9" type="ORF">WJX72_000709</name>
</gene>
<evidence type="ECO:0000259" key="8">
    <source>
        <dbReference type="Pfam" id="PF03807"/>
    </source>
</evidence>